<dbReference type="InterPro" id="IPR011060">
    <property type="entry name" value="RibuloseP-bd_barrel"/>
</dbReference>
<dbReference type="PANTHER" id="PTHR43090">
    <property type="entry name" value="1-(5-PHOSPHORIBOSYL)-5-[(5-PHOSPHORIBOSYLAMINO)METHYLIDENEAMINO] IMIDAZOLE-4-CARBOXAMIDE ISOMERASE"/>
    <property type="match status" value="1"/>
</dbReference>
<dbReference type="GO" id="GO:0003949">
    <property type="term" value="F:1-(5-phosphoribosyl)-5-[(5-phosphoribosylamino)methylideneamino]imidazole-4-carboxamide isomerase activity"/>
    <property type="evidence" value="ECO:0007669"/>
    <property type="project" value="UniProtKB-EC"/>
</dbReference>
<evidence type="ECO:0000313" key="13">
    <source>
        <dbReference type="EMBL" id="AEO57734.1"/>
    </source>
</evidence>
<evidence type="ECO:0000256" key="6">
    <source>
        <dbReference type="ARBA" id="ARBA00022605"/>
    </source>
</evidence>
<dbReference type="HOGENOM" id="CLU_065050_0_0_1"/>
<evidence type="ECO:0000256" key="9">
    <source>
        <dbReference type="ARBA" id="ARBA00030547"/>
    </source>
</evidence>
<dbReference type="InterPro" id="IPR044524">
    <property type="entry name" value="Isoase_HisA-like"/>
</dbReference>
<dbReference type="InterPro" id="IPR013785">
    <property type="entry name" value="Aldolase_TIM"/>
</dbReference>
<dbReference type="VEuPathDB" id="FungiDB:MYCTH_2304273"/>
<comment type="subcellular location">
    <subcellularLocation>
        <location evidence="12">Cytoplasm</location>
    </subcellularLocation>
</comment>
<dbReference type="InParanoid" id="G2QEF1"/>
<dbReference type="GeneID" id="11507605"/>
<keyword evidence="8 12" id="KW-0413">Isomerase</keyword>
<dbReference type="EMBL" id="CP003004">
    <property type="protein sequence ID" value="AEO57734.1"/>
    <property type="molecule type" value="Genomic_DNA"/>
</dbReference>
<dbReference type="GO" id="GO:0000162">
    <property type="term" value="P:L-tryptophan biosynthetic process"/>
    <property type="evidence" value="ECO:0007669"/>
    <property type="project" value="TreeGrafter"/>
</dbReference>
<keyword evidence="12" id="KW-0963">Cytoplasm</keyword>
<gene>
    <name evidence="13" type="ORF">MYCTH_2304273</name>
</gene>
<keyword evidence="14" id="KW-1185">Reference proteome</keyword>
<dbReference type="eggNOG" id="KOG3055">
    <property type="taxonomic scope" value="Eukaryota"/>
</dbReference>
<dbReference type="FunCoup" id="G2QEF1">
    <property type="interactions" value="200"/>
</dbReference>
<dbReference type="FunFam" id="3.20.20.70:FF:000110">
    <property type="entry name" value="1-(5-phosphoribosyl)-5-[(5-phosphoribosylamino)methylideneamino] imidazole-4-carboxamide isomerase, chloroplastic"/>
    <property type="match status" value="1"/>
</dbReference>
<name>G2QEF1_THET4</name>
<evidence type="ECO:0000256" key="8">
    <source>
        <dbReference type="ARBA" id="ARBA00023235"/>
    </source>
</evidence>
<sequence length="264" mass="28789">MTRFRPCIDLHAGQVKQIVGGTLDSKTSSLQTNFVSPHPPAHFARLYRDNALTGAHVIMLGPGNQDAAREALAAWPGGLQVGGGINDSNAKEWIDAGAEKVIITSFLFPGGTFSQGRLDSVLEALGGDKNKLVIDLSCRRHGGEDRWFVAMDKWQTITDVEVNQDSIRRLEPYCSEFLIHAADNEGLQRGIDEKLVEKLAQWCSIPVTYAGGGRNLEDLERVKQLSGGKVDLTIGSALDCFGGKGVTLAECIEWNRQQESPERS</sequence>
<dbReference type="STRING" id="573729.G2QEF1"/>
<keyword evidence="7 11" id="KW-0368">Histidine biosynthesis</keyword>
<dbReference type="InterPro" id="IPR006062">
    <property type="entry name" value="His_biosynth"/>
</dbReference>
<evidence type="ECO:0000256" key="10">
    <source>
        <dbReference type="ARBA" id="ARBA00031376"/>
    </source>
</evidence>
<evidence type="ECO:0000256" key="4">
    <source>
        <dbReference type="ARBA" id="ARBA00012550"/>
    </source>
</evidence>
<protein>
    <recommendedName>
        <fullName evidence="5 12">1-(5-phosphoribosyl)-5-[(5-phosphoribosylamino)methylideneamino] imidazole-4-carboxamide isomerase</fullName>
        <ecNumber evidence="4 12">5.3.1.16</ecNumber>
    </recommendedName>
    <alternativeName>
        <fullName evidence="10 12">5-proFAR isomerase</fullName>
    </alternativeName>
    <alternativeName>
        <fullName evidence="9 12">Phosphoribosylformimino-5-aminoimidazole carboxamide ribotide isomerase</fullName>
    </alternativeName>
</protein>
<organism evidence="13 14">
    <name type="scientific">Thermothelomyces thermophilus (strain ATCC 42464 / BCRC 31852 / DSM 1799)</name>
    <name type="common">Sporotrichum thermophile</name>
    <dbReference type="NCBI Taxonomy" id="573729"/>
    <lineage>
        <taxon>Eukaryota</taxon>
        <taxon>Fungi</taxon>
        <taxon>Dikarya</taxon>
        <taxon>Ascomycota</taxon>
        <taxon>Pezizomycotina</taxon>
        <taxon>Sordariomycetes</taxon>
        <taxon>Sordariomycetidae</taxon>
        <taxon>Sordariales</taxon>
        <taxon>Chaetomiaceae</taxon>
        <taxon>Thermothelomyces</taxon>
    </lineage>
</organism>
<dbReference type="NCBIfam" id="TIGR02129">
    <property type="entry name" value="hisA_euk"/>
    <property type="match status" value="1"/>
</dbReference>
<dbReference type="UniPathway" id="UPA00031">
    <property type="reaction ID" value="UER00009"/>
</dbReference>
<dbReference type="KEGG" id="mtm:MYCTH_2304273"/>
<dbReference type="CDD" id="cd04723">
    <property type="entry name" value="HisA_HisF"/>
    <property type="match status" value="1"/>
</dbReference>
<comment type="similarity">
    <text evidence="3 11">Belongs to the HisA/HisF family.</text>
</comment>
<dbReference type="PANTHER" id="PTHR43090:SF2">
    <property type="entry name" value="1-(5-PHOSPHORIBOSYL)-5-[(5-PHOSPHORIBOSYLAMINO)METHYLIDENEAMINO] IMIDAZOLE-4-CARBOXAMIDE ISOMERASE"/>
    <property type="match status" value="1"/>
</dbReference>
<reference evidence="13 14" key="1">
    <citation type="journal article" date="2011" name="Nat. Biotechnol.">
        <title>Comparative genomic analysis of the thermophilic biomass-degrading fungi Myceliophthora thermophila and Thielavia terrestris.</title>
        <authorList>
            <person name="Berka R.M."/>
            <person name="Grigoriev I.V."/>
            <person name="Otillar R."/>
            <person name="Salamov A."/>
            <person name="Grimwood J."/>
            <person name="Reid I."/>
            <person name="Ishmael N."/>
            <person name="John T."/>
            <person name="Darmond C."/>
            <person name="Moisan M.-C."/>
            <person name="Henrissat B."/>
            <person name="Coutinho P.M."/>
            <person name="Lombard V."/>
            <person name="Natvig D.O."/>
            <person name="Lindquist E."/>
            <person name="Schmutz J."/>
            <person name="Lucas S."/>
            <person name="Harris P."/>
            <person name="Powlowski J."/>
            <person name="Bellemare A."/>
            <person name="Taylor D."/>
            <person name="Butler G."/>
            <person name="de Vries R.P."/>
            <person name="Allijn I.E."/>
            <person name="van den Brink J."/>
            <person name="Ushinsky S."/>
            <person name="Storms R."/>
            <person name="Powell A.J."/>
            <person name="Paulsen I.T."/>
            <person name="Elbourne L.D.H."/>
            <person name="Baker S.E."/>
            <person name="Magnuson J."/>
            <person name="LaBoissiere S."/>
            <person name="Clutterbuck A.J."/>
            <person name="Martinez D."/>
            <person name="Wogulis M."/>
            <person name="de Leon A.L."/>
            <person name="Rey M.W."/>
            <person name="Tsang A."/>
        </authorList>
    </citation>
    <scope>NUCLEOTIDE SEQUENCE [LARGE SCALE GENOMIC DNA]</scope>
    <source>
        <strain evidence="14">ATCC 42464 / BCRC 31852 / DSM 1799</strain>
    </source>
</reference>
<evidence type="ECO:0000256" key="3">
    <source>
        <dbReference type="ARBA" id="ARBA00009667"/>
    </source>
</evidence>
<evidence type="ECO:0000256" key="11">
    <source>
        <dbReference type="RuleBase" id="RU003657"/>
    </source>
</evidence>
<evidence type="ECO:0000256" key="5">
    <source>
        <dbReference type="ARBA" id="ARBA00018464"/>
    </source>
</evidence>
<evidence type="ECO:0000256" key="12">
    <source>
        <dbReference type="RuleBase" id="RU364022"/>
    </source>
</evidence>
<accession>G2QEF1</accession>
<dbReference type="EC" id="5.3.1.16" evidence="4 12"/>
<keyword evidence="6 11" id="KW-0028">Amino-acid biosynthesis</keyword>
<evidence type="ECO:0000256" key="1">
    <source>
        <dbReference type="ARBA" id="ARBA00000901"/>
    </source>
</evidence>
<comment type="pathway">
    <text evidence="2 12">Amino-acid biosynthesis; L-histidine biosynthesis; L-histidine from 5-phospho-alpha-D-ribose 1-diphosphate: step 4/9.</text>
</comment>
<dbReference type="GO" id="GO:0000105">
    <property type="term" value="P:L-histidine biosynthetic process"/>
    <property type="evidence" value="ECO:0007669"/>
    <property type="project" value="UniProtKB-UniPathway"/>
</dbReference>
<evidence type="ECO:0000256" key="2">
    <source>
        <dbReference type="ARBA" id="ARBA00005133"/>
    </source>
</evidence>
<proteinExistence type="inferred from homology"/>
<dbReference type="SUPFAM" id="SSF51366">
    <property type="entry name" value="Ribulose-phoshate binding barrel"/>
    <property type="match status" value="1"/>
</dbReference>
<dbReference type="Proteomes" id="UP000007322">
    <property type="component" value="Chromosome 3"/>
</dbReference>
<dbReference type="GO" id="GO:0005737">
    <property type="term" value="C:cytoplasm"/>
    <property type="evidence" value="ECO:0007669"/>
    <property type="project" value="UniProtKB-SubCell"/>
</dbReference>
<evidence type="ECO:0000313" key="14">
    <source>
        <dbReference type="Proteomes" id="UP000007322"/>
    </source>
</evidence>
<dbReference type="RefSeq" id="XP_003662979.1">
    <property type="nucleotide sequence ID" value="XM_003662931.1"/>
</dbReference>
<dbReference type="Pfam" id="PF00977">
    <property type="entry name" value="His_biosynth"/>
    <property type="match status" value="1"/>
</dbReference>
<comment type="catalytic activity">
    <reaction evidence="1 12">
        <text>1-(5-phospho-beta-D-ribosyl)-5-[(5-phospho-beta-D-ribosylamino)methylideneamino]imidazole-4-carboxamide = 5-[(5-phospho-1-deoxy-D-ribulos-1-ylimino)methylamino]-1-(5-phospho-beta-D-ribosyl)imidazole-4-carboxamide</text>
        <dbReference type="Rhea" id="RHEA:15469"/>
        <dbReference type="ChEBI" id="CHEBI:58435"/>
        <dbReference type="ChEBI" id="CHEBI:58525"/>
        <dbReference type="EC" id="5.3.1.16"/>
    </reaction>
</comment>
<evidence type="ECO:0000256" key="7">
    <source>
        <dbReference type="ARBA" id="ARBA00023102"/>
    </source>
</evidence>
<dbReference type="OMA" id="IEWNKTH"/>
<dbReference type="OrthoDB" id="446074at2759"/>
<dbReference type="Gene3D" id="3.20.20.70">
    <property type="entry name" value="Aldolase class I"/>
    <property type="match status" value="1"/>
</dbReference>
<dbReference type="InterPro" id="IPR011858">
    <property type="entry name" value="His6/HISN3"/>
</dbReference>
<dbReference type="AlphaFoldDB" id="G2QEF1"/>